<keyword evidence="1" id="KW-0732">Signal</keyword>
<dbReference type="InterPro" id="IPR013320">
    <property type="entry name" value="ConA-like_dom_sf"/>
</dbReference>
<dbReference type="RefSeq" id="WP_148545655.1">
    <property type="nucleotide sequence ID" value="NZ_VSDQ01000729.1"/>
</dbReference>
<feature type="domain" description="LamG-like jellyroll fold" evidence="3">
    <location>
        <begin position="564"/>
        <end position="696"/>
    </location>
</feature>
<dbReference type="OrthoDB" id="2582440at2"/>
<sequence>MKTKVCFLITFLVVNFVVSQNSDVQITVRWLDNSYENKVEIYNTANDLIATICDDNQCYVSSQQGVTDRYGSKFDLGCVTNGNNYYVKLYDIANDGWQGTSYISVVVAGVEVINNDGSGANTSGQTIFFNVSGGDATCNALLDTDEDGIVDYLDYDDDGDGLTDGTENLGENRFECSLPELAFENGAYDAAASSGAVDTVGAVYRFSNSINGHDVLMEIIELTDATINNIDNDTVDNPTYLQTELGLTGSGTPGATFKFTIVNAGTTTPSTTIFRINGITWDCDGSGGLKESVVYHDVAAYGIENPSSLEIQDLGGGDIQISASGLQEGPGFSTLKVLRAYYQFIGNSFTMRMQGIKTYVGGGNRQFGMSFTQCEFLDFNANSLNIVQGEDFDGDGRFNHLDIDSDSDGIPDNVEAQPTLSYILPTGNVGVTGIDTAYGTGIYPEDTDRDKIPDFIDTNSDNDQYTDIQENGMADTYTAADVDDDGLNDAFETNGVNDTAWDVNEDIEDPTDLSILPDADADLNSGGDLDYRDVFSPNPPVSATLDFDGVDDYVESGLDLSNYGQLTTMAWVRLDAGFSSTGTVLSQGDFKIKINSSRVPVISLNGEVVTLPSSQALTNGIWAHLTTVFDVSASSNRLKIYINGHYAATCDDSALNSSISASTDAFTIGKDAASDSDYFNGDIDEVRVFDVALTEYQLQKIIYQEIQEASNVVTGSVIPKPVVDDVTSSSISWSNLVAYYPMTDIKNGYTTDYSNNSNTAYFYNITTVMDQTAPMPYETSGNGNFSSSSSWVHGDHWDLNLFSAPNCGIVKVSHDVSLNSSLNTMGLIIDDGGTLTINGNNLVQNSWYFELNGTLDLMNDSQLIQTNKSDLVTSANGKALRRQEGTPNIYWYNYWSSPVGATGATTLIDNNASTNNANNSPFTISMIKDGTGADCLFTSGYDGNGSISTYWLYSYKNGRTYWDWVRLTTSSAIEPGVGYTQKGTGVASSEQQYIFEGKPNNGTILIDVLDVGGPGSEGNVSRTSYLLGNPYPSALDVHQFIDDNAGVIGGDLYLWQQWSGSSHNLREYEGGYAQVNKSGAVRAYQFVPLSGGGHDETKQNGTLIPTRYLPIGQGFSTEIIADGTVEFNNSQRVFALEDDADGDYENGSVFFKNTKSNSKGQAVAKTTEEELNPFKRLRLEFNTVSGPATRRELLLGFSTETSDAFDYGYDAECHELNNNDLNLSFEDKNMNIQAFGDITDDKVVPLNFKSSGDNTFEIRLTQIENVDESQEIYIKDNLTGEYFDLRNNEAYGFSATQGKFNERFEIVFQSQQQSLSVEDALTEENHMYYLKSDGKLYVKKLKSQVVKMAVVSVTGQIIFEVYGIPNAVLEGGVDLPKVASGAYVAYLRTEDNQVISKKIMIH</sequence>
<dbReference type="GO" id="GO:0004553">
    <property type="term" value="F:hydrolase activity, hydrolyzing O-glycosyl compounds"/>
    <property type="evidence" value="ECO:0007669"/>
    <property type="project" value="UniProtKB-ARBA"/>
</dbReference>
<reference evidence="4 5" key="1">
    <citation type="submission" date="2019-08" db="EMBL/GenBank/DDBJ databases">
        <title>Seonamhaeicola sediminis sp. nov., isolated from marine sediment.</title>
        <authorList>
            <person name="Cao W.R."/>
        </authorList>
    </citation>
    <scope>NUCLEOTIDE SEQUENCE [LARGE SCALE GENOMIC DNA]</scope>
    <source>
        <strain evidence="4 5">B011</strain>
    </source>
</reference>
<dbReference type="Gene3D" id="2.60.120.200">
    <property type="match status" value="1"/>
</dbReference>
<dbReference type="InterPro" id="IPR006558">
    <property type="entry name" value="LamG-like"/>
</dbReference>
<dbReference type="SMART" id="SM00560">
    <property type="entry name" value="LamGL"/>
    <property type="match status" value="1"/>
</dbReference>
<dbReference type="Proteomes" id="UP000323930">
    <property type="component" value="Unassembled WGS sequence"/>
</dbReference>
<evidence type="ECO:0000313" key="4">
    <source>
        <dbReference type="EMBL" id="TYA70181.1"/>
    </source>
</evidence>
<gene>
    <name evidence="4" type="ORF">FUA24_23140</name>
</gene>
<dbReference type="SUPFAM" id="SSF49899">
    <property type="entry name" value="Concanavalin A-like lectins/glucanases"/>
    <property type="match status" value="1"/>
</dbReference>
<evidence type="ECO:0000256" key="2">
    <source>
        <dbReference type="ARBA" id="ARBA00023157"/>
    </source>
</evidence>
<accession>A0A5D0HFU7</accession>
<dbReference type="GO" id="GO:0005975">
    <property type="term" value="P:carbohydrate metabolic process"/>
    <property type="evidence" value="ECO:0007669"/>
    <property type="project" value="UniProtKB-ARBA"/>
</dbReference>
<comment type="caution">
    <text evidence="4">The sequence shown here is derived from an EMBL/GenBank/DDBJ whole genome shotgun (WGS) entry which is preliminary data.</text>
</comment>
<organism evidence="4 5">
    <name type="scientific">Seonamhaeicola marinus</name>
    <dbReference type="NCBI Taxonomy" id="1912246"/>
    <lineage>
        <taxon>Bacteria</taxon>
        <taxon>Pseudomonadati</taxon>
        <taxon>Bacteroidota</taxon>
        <taxon>Flavobacteriia</taxon>
        <taxon>Flavobacteriales</taxon>
        <taxon>Flavobacteriaceae</taxon>
    </lineage>
</organism>
<proteinExistence type="predicted"/>
<keyword evidence="5" id="KW-1185">Reference proteome</keyword>
<keyword evidence="2" id="KW-1015">Disulfide bond</keyword>
<dbReference type="Pfam" id="PF13385">
    <property type="entry name" value="Laminin_G_3"/>
    <property type="match status" value="1"/>
</dbReference>
<name>A0A5D0HFU7_9FLAO</name>
<dbReference type="EMBL" id="VSDQ01000729">
    <property type="protein sequence ID" value="TYA70181.1"/>
    <property type="molecule type" value="Genomic_DNA"/>
</dbReference>
<evidence type="ECO:0000256" key="1">
    <source>
        <dbReference type="ARBA" id="ARBA00022729"/>
    </source>
</evidence>
<evidence type="ECO:0000259" key="3">
    <source>
        <dbReference type="SMART" id="SM00560"/>
    </source>
</evidence>
<protein>
    <submittedName>
        <fullName evidence="4">LamG domain-containing protein</fullName>
    </submittedName>
</protein>
<evidence type="ECO:0000313" key="5">
    <source>
        <dbReference type="Proteomes" id="UP000323930"/>
    </source>
</evidence>